<feature type="domain" description="HTH crp-type" evidence="5">
    <location>
        <begin position="179"/>
        <end position="253"/>
    </location>
</feature>
<dbReference type="SUPFAM" id="SSF51206">
    <property type="entry name" value="cAMP-binding domain-like"/>
    <property type="match status" value="1"/>
</dbReference>
<keyword evidence="1" id="KW-0805">Transcription regulation</keyword>
<keyword evidence="2" id="KW-0238">DNA-binding</keyword>
<dbReference type="PROSITE" id="PS50042">
    <property type="entry name" value="CNMP_BINDING_3"/>
    <property type="match status" value="1"/>
</dbReference>
<dbReference type="SUPFAM" id="SSF46785">
    <property type="entry name" value="Winged helix' DNA-binding domain"/>
    <property type="match status" value="1"/>
</dbReference>
<protein>
    <submittedName>
        <fullName evidence="6">Crp/Fnr family transcriptional regulator</fullName>
    </submittedName>
</protein>
<dbReference type="PANTHER" id="PTHR24567">
    <property type="entry name" value="CRP FAMILY TRANSCRIPTIONAL REGULATORY PROTEIN"/>
    <property type="match status" value="1"/>
</dbReference>
<dbReference type="CDD" id="cd00038">
    <property type="entry name" value="CAP_ED"/>
    <property type="match status" value="1"/>
</dbReference>
<name>A0A9D2LB76_9MICO</name>
<reference evidence="6" key="1">
    <citation type="journal article" date="2021" name="PeerJ">
        <title>Extensive microbial diversity within the chicken gut microbiome revealed by metagenomics and culture.</title>
        <authorList>
            <person name="Gilroy R."/>
            <person name="Ravi A."/>
            <person name="Getino M."/>
            <person name="Pursley I."/>
            <person name="Horton D.L."/>
            <person name="Alikhan N.F."/>
            <person name="Baker D."/>
            <person name="Gharbi K."/>
            <person name="Hall N."/>
            <person name="Watson M."/>
            <person name="Adriaenssens E.M."/>
            <person name="Foster-Nyarko E."/>
            <person name="Jarju S."/>
            <person name="Secka A."/>
            <person name="Antonio M."/>
            <person name="Oren A."/>
            <person name="Chaudhuri R.R."/>
            <person name="La Ragione R."/>
            <person name="Hildebrand F."/>
            <person name="Pallen M.J."/>
        </authorList>
    </citation>
    <scope>NUCLEOTIDE SEQUENCE</scope>
    <source>
        <strain evidence="6">ChiHjej13B12-24818</strain>
    </source>
</reference>
<dbReference type="Gene3D" id="1.10.10.10">
    <property type="entry name" value="Winged helix-like DNA-binding domain superfamily/Winged helix DNA-binding domain"/>
    <property type="match status" value="1"/>
</dbReference>
<dbReference type="EMBL" id="DWZH01000020">
    <property type="protein sequence ID" value="HJB09437.1"/>
    <property type="molecule type" value="Genomic_DNA"/>
</dbReference>
<dbReference type="InterPro" id="IPR012318">
    <property type="entry name" value="HTH_CRP"/>
</dbReference>
<dbReference type="InterPro" id="IPR000595">
    <property type="entry name" value="cNMP-bd_dom"/>
</dbReference>
<dbReference type="Proteomes" id="UP000823823">
    <property type="component" value="Unassembled WGS sequence"/>
</dbReference>
<dbReference type="InterPro" id="IPR036390">
    <property type="entry name" value="WH_DNA-bd_sf"/>
</dbReference>
<comment type="caution">
    <text evidence="6">The sequence shown here is derived from an EMBL/GenBank/DDBJ whole genome shotgun (WGS) entry which is preliminary data.</text>
</comment>
<reference evidence="6" key="2">
    <citation type="submission" date="2021-04" db="EMBL/GenBank/DDBJ databases">
        <authorList>
            <person name="Gilroy R."/>
        </authorList>
    </citation>
    <scope>NUCLEOTIDE SEQUENCE</scope>
    <source>
        <strain evidence="6">ChiHjej13B12-24818</strain>
    </source>
</reference>
<dbReference type="InterPro" id="IPR050397">
    <property type="entry name" value="Env_Response_Regulators"/>
</dbReference>
<dbReference type="GO" id="GO:0003700">
    <property type="term" value="F:DNA-binding transcription factor activity"/>
    <property type="evidence" value="ECO:0007669"/>
    <property type="project" value="TreeGrafter"/>
</dbReference>
<sequence>MASQDIGLDRSPSAGARRTIPLREITLPHRCPRPVRMHVLARAPYFEGLSEEELGRIDDRMHTRSYAAGDPIYRAGERAEYLYVVAEGRVKLSRTTAGGTETVTDLLVPGELFGAMSSLGEPHHLQSASALVGSCVLRIGQRDFREVLAFQPQVALRVLDDVAARLARTQSDIGGQGTETVPQRVATVLLRLADKLGQDRGSEGIMLEVPLSRADLAGLARSTPESVSRVMSRWKKDGIIDSGRRWTAVLDRARLAHEAAGEGPATTL</sequence>
<evidence type="ECO:0000259" key="5">
    <source>
        <dbReference type="PROSITE" id="PS51063"/>
    </source>
</evidence>
<proteinExistence type="predicted"/>
<dbReference type="PANTHER" id="PTHR24567:SF28">
    <property type="entry name" value="LISTERIOLYSIN REGULATORY PROTEIN"/>
    <property type="match status" value="1"/>
</dbReference>
<dbReference type="Pfam" id="PF13545">
    <property type="entry name" value="HTH_Crp_2"/>
    <property type="match status" value="1"/>
</dbReference>
<evidence type="ECO:0000313" key="7">
    <source>
        <dbReference type="Proteomes" id="UP000823823"/>
    </source>
</evidence>
<accession>A0A9D2LB76</accession>
<evidence type="ECO:0000256" key="2">
    <source>
        <dbReference type="ARBA" id="ARBA00023125"/>
    </source>
</evidence>
<dbReference type="InterPro" id="IPR014710">
    <property type="entry name" value="RmlC-like_jellyroll"/>
</dbReference>
<feature type="domain" description="Cyclic nucleotide-binding" evidence="4">
    <location>
        <begin position="45"/>
        <end position="165"/>
    </location>
</feature>
<organism evidence="6 7">
    <name type="scientific">Candidatus Brachybacterium merdavium</name>
    <dbReference type="NCBI Taxonomy" id="2838513"/>
    <lineage>
        <taxon>Bacteria</taxon>
        <taxon>Bacillati</taxon>
        <taxon>Actinomycetota</taxon>
        <taxon>Actinomycetes</taxon>
        <taxon>Micrococcales</taxon>
        <taxon>Dermabacteraceae</taxon>
        <taxon>Brachybacterium</taxon>
    </lineage>
</organism>
<dbReference type="PROSITE" id="PS51063">
    <property type="entry name" value="HTH_CRP_2"/>
    <property type="match status" value="1"/>
</dbReference>
<dbReference type="GO" id="GO:0003677">
    <property type="term" value="F:DNA binding"/>
    <property type="evidence" value="ECO:0007669"/>
    <property type="project" value="UniProtKB-KW"/>
</dbReference>
<dbReference type="AlphaFoldDB" id="A0A9D2LB76"/>
<dbReference type="Pfam" id="PF00027">
    <property type="entry name" value="cNMP_binding"/>
    <property type="match status" value="1"/>
</dbReference>
<dbReference type="SMART" id="SM00100">
    <property type="entry name" value="cNMP"/>
    <property type="match status" value="1"/>
</dbReference>
<dbReference type="SMART" id="SM00419">
    <property type="entry name" value="HTH_CRP"/>
    <property type="match status" value="1"/>
</dbReference>
<dbReference type="GO" id="GO:0005829">
    <property type="term" value="C:cytosol"/>
    <property type="evidence" value="ECO:0007669"/>
    <property type="project" value="TreeGrafter"/>
</dbReference>
<evidence type="ECO:0000259" key="4">
    <source>
        <dbReference type="PROSITE" id="PS50042"/>
    </source>
</evidence>
<dbReference type="InterPro" id="IPR036388">
    <property type="entry name" value="WH-like_DNA-bd_sf"/>
</dbReference>
<gene>
    <name evidence="6" type="ORF">H9786_02720</name>
</gene>
<dbReference type="Gene3D" id="2.60.120.10">
    <property type="entry name" value="Jelly Rolls"/>
    <property type="match status" value="1"/>
</dbReference>
<evidence type="ECO:0000313" key="6">
    <source>
        <dbReference type="EMBL" id="HJB09437.1"/>
    </source>
</evidence>
<keyword evidence="3" id="KW-0804">Transcription</keyword>
<evidence type="ECO:0000256" key="3">
    <source>
        <dbReference type="ARBA" id="ARBA00023163"/>
    </source>
</evidence>
<evidence type="ECO:0000256" key="1">
    <source>
        <dbReference type="ARBA" id="ARBA00023015"/>
    </source>
</evidence>
<dbReference type="InterPro" id="IPR018490">
    <property type="entry name" value="cNMP-bd_dom_sf"/>
</dbReference>